<gene>
    <name evidence="1" type="ORF">GCM10007028_07010</name>
</gene>
<dbReference type="SUPFAM" id="SSF46894">
    <property type="entry name" value="C-terminal effector domain of the bipartite response regulators"/>
    <property type="match status" value="1"/>
</dbReference>
<dbReference type="SUPFAM" id="SSF52540">
    <property type="entry name" value="P-loop containing nucleoside triphosphate hydrolases"/>
    <property type="match status" value="1"/>
</dbReference>
<protein>
    <recommendedName>
        <fullName evidence="3">LuxR family transcriptional regulator</fullName>
    </recommendedName>
</protein>
<dbReference type="GO" id="GO:0003677">
    <property type="term" value="F:DNA binding"/>
    <property type="evidence" value="ECO:0007669"/>
    <property type="project" value="InterPro"/>
</dbReference>
<dbReference type="GO" id="GO:0006355">
    <property type="term" value="P:regulation of DNA-templated transcription"/>
    <property type="evidence" value="ECO:0007669"/>
    <property type="project" value="InterPro"/>
</dbReference>
<dbReference type="Gene3D" id="1.10.10.10">
    <property type="entry name" value="Winged helix-like DNA-binding domain superfamily/Winged helix DNA-binding domain"/>
    <property type="match status" value="1"/>
</dbReference>
<dbReference type="InterPro" id="IPR036388">
    <property type="entry name" value="WH-like_DNA-bd_sf"/>
</dbReference>
<dbReference type="Pfam" id="PF13481">
    <property type="entry name" value="AAA_25"/>
    <property type="match status" value="1"/>
</dbReference>
<accession>A0A918QVJ7</accession>
<evidence type="ECO:0000313" key="2">
    <source>
        <dbReference type="Proteomes" id="UP000636004"/>
    </source>
</evidence>
<dbReference type="EMBL" id="BMWZ01000002">
    <property type="protein sequence ID" value="GGZ72581.1"/>
    <property type="molecule type" value="Genomic_DNA"/>
</dbReference>
<dbReference type="RefSeq" id="WP_189359396.1">
    <property type="nucleotide sequence ID" value="NZ_BMWZ01000002.1"/>
</dbReference>
<evidence type="ECO:0008006" key="3">
    <source>
        <dbReference type="Google" id="ProtNLM"/>
    </source>
</evidence>
<keyword evidence="2" id="KW-1185">Reference proteome</keyword>
<dbReference type="InterPro" id="IPR027417">
    <property type="entry name" value="P-loop_NTPase"/>
</dbReference>
<proteinExistence type="predicted"/>
<evidence type="ECO:0000313" key="1">
    <source>
        <dbReference type="EMBL" id="GGZ72581.1"/>
    </source>
</evidence>
<sequence>MKAKKRIDTIVVQQLNSDIKKQTQNLTKKDCFIAKTANQWIEEAKSRPIPNMLFGEMWYEGEVCILFADTNTGKSILAVQIADSISKGLPIYDFSLEVSPQKTVYFDFELSDKQFEKRYSNNYKEHYSFSNSFIRAEINTETEVPKEFNAFEDYLVHSLYQIIKTHNPKVIIIDNITYLKTDNERAKDALSLMKQLKAISKKCNISILVLSHTPKRDSSKPITKNDLAGSKMLINFCDSAFAIGESTEGASIRYIKQIKQRNTESVYHANNIAVFGINQDFNFLKFEFIGYDEEVNHLTKLSCNDKETRNQEIIDLHQQGLTNVNVAQRLGVSEGTVRYQLNKLK</sequence>
<reference evidence="1" key="1">
    <citation type="journal article" date="2014" name="Int. J. Syst. Evol. Microbiol.">
        <title>Complete genome sequence of Corynebacterium casei LMG S-19264T (=DSM 44701T), isolated from a smear-ripened cheese.</title>
        <authorList>
            <consortium name="US DOE Joint Genome Institute (JGI-PGF)"/>
            <person name="Walter F."/>
            <person name="Albersmeier A."/>
            <person name="Kalinowski J."/>
            <person name="Ruckert C."/>
        </authorList>
    </citation>
    <scope>NUCLEOTIDE SEQUENCE</scope>
    <source>
        <strain evidence="1">KCTC 12710</strain>
    </source>
</reference>
<organism evidence="1 2">
    <name type="scientific">Algibacter mikhailovii</name>
    <dbReference type="NCBI Taxonomy" id="425498"/>
    <lineage>
        <taxon>Bacteria</taxon>
        <taxon>Pseudomonadati</taxon>
        <taxon>Bacteroidota</taxon>
        <taxon>Flavobacteriia</taxon>
        <taxon>Flavobacteriales</taxon>
        <taxon>Flavobacteriaceae</taxon>
        <taxon>Algibacter</taxon>
    </lineage>
</organism>
<dbReference type="Proteomes" id="UP000636004">
    <property type="component" value="Unassembled WGS sequence"/>
</dbReference>
<dbReference type="InterPro" id="IPR016032">
    <property type="entry name" value="Sig_transdc_resp-reg_C-effctor"/>
</dbReference>
<name>A0A918QVJ7_9FLAO</name>
<comment type="caution">
    <text evidence="1">The sequence shown here is derived from an EMBL/GenBank/DDBJ whole genome shotgun (WGS) entry which is preliminary data.</text>
</comment>
<dbReference type="Gene3D" id="3.40.50.300">
    <property type="entry name" value="P-loop containing nucleotide triphosphate hydrolases"/>
    <property type="match status" value="1"/>
</dbReference>
<reference evidence="1" key="2">
    <citation type="submission" date="2020-09" db="EMBL/GenBank/DDBJ databases">
        <authorList>
            <person name="Sun Q."/>
            <person name="Kim S."/>
        </authorList>
    </citation>
    <scope>NUCLEOTIDE SEQUENCE</scope>
    <source>
        <strain evidence="1">KCTC 12710</strain>
    </source>
</reference>
<dbReference type="AlphaFoldDB" id="A0A918QVJ7"/>